<feature type="region of interest" description="Disordered" evidence="1">
    <location>
        <begin position="80"/>
        <end position="119"/>
    </location>
</feature>
<name>A0A135UC01_9PEZI</name>
<dbReference type="OrthoDB" id="4849003at2759"/>
<feature type="compositionally biased region" description="Low complexity" evidence="1">
    <location>
        <begin position="20"/>
        <end position="36"/>
    </location>
</feature>
<feature type="compositionally biased region" description="Polar residues" evidence="1">
    <location>
        <begin position="86"/>
        <end position="104"/>
    </location>
</feature>
<evidence type="ECO:0000313" key="2">
    <source>
        <dbReference type="EMBL" id="KXH57922.1"/>
    </source>
</evidence>
<sequence length="396" mass="44222">MTERPRRSLRLEKKAAALVPEAAHVPEAPKVPAAPARRANKNYVRNQEKVISDLKGKMNVYSAEAQQVFADMQSRLQEYEAKEQARGSQQQTLDFSAPSNTANDDNSEFDEMSIDGDDSRSVEAAVKKEAQVDEGLFVSRNPNQSATLIVQDEEDDDPASLISLRDIFDQTEDGDTANTTRYGFLQAGLNRTYNVVGRGPRNAEKLELVPSNRDPIADAADNLTQKRKVLRDGTGRRLKVDGINIQVDIQGVAWIATQNPADPITLMDPRYWDKLKSEGKKNGRLPFTSIKLKWVTVRNGEKIVEKTFETRSTVRSIFGKTPRAAPRTYKIGDRVVLEKGTMMPAADLAIFAAAIISWDRHLKWKEDPSIGEDRSPTPDEVLQTTETRRGRTQGAK</sequence>
<keyword evidence="3" id="KW-1185">Reference proteome</keyword>
<dbReference type="Proteomes" id="UP000070054">
    <property type="component" value="Unassembled WGS sequence"/>
</dbReference>
<feature type="compositionally biased region" description="Acidic residues" evidence="1">
    <location>
        <begin position="105"/>
        <end position="116"/>
    </location>
</feature>
<evidence type="ECO:0000256" key="1">
    <source>
        <dbReference type="SAM" id="MobiDB-lite"/>
    </source>
</evidence>
<accession>A0A135UC01</accession>
<proteinExistence type="predicted"/>
<comment type="caution">
    <text evidence="2">The sequence shown here is derived from an EMBL/GenBank/DDBJ whole genome shotgun (WGS) entry which is preliminary data.</text>
</comment>
<gene>
    <name evidence="2" type="ORF">CNYM01_14066</name>
</gene>
<organism evidence="2 3">
    <name type="scientific">Colletotrichum nymphaeae SA-01</name>
    <dbReference type="NCBI Taxonomy" id="1460502"/>
    <lineage>
        <taxon>Eukaryota</taxon>
        <taxon>Fungi</taxon>
        <taxon>Dikarya</taxon>
        <taxon>Ascomycota</taxon>
        <taxon>Pezizomycotina</taxon>
        <taxon>Sordariomycetes</taxon>
        <taxon>Hypocreomycetidae</taxon>
        <taxon>Glomerellales</taxon>
        <taxon>Glomerellaceae</taxon>
        <taxon>Colletotrichum</taxon>
        <taxon>Colletotrichum acutatum species complex</taxon>
    </lineage>
</organism>
<dbReference type="EMBL" id="JEMN01000721">
    <property type="protein sequence ID" value="KXH57922.1"/>
    <property type="molecule type" value="Genomic_DNA"/>
</dbReference>
<evidence type="ECO:0000313" key="3">
    <source>
        <dbReference type="Proteomes" id="UP000070054"/>
    </source>
</evidence>
<protein>
    <submittedName>
        <fullName evidence="2">Uncharacterized protein</fullName>
    </submittedName>
</protein>
<feature type="compositionally biased region" description="Basic and acidic residues" evidence="1">
    <location>
        <begin position="367"/>
        <end position="377"/>
    </location>
</feature>
<feature type="region of interest" description="Disordered" evidence="1">
    <location>
        <begin position="367"/>
        <end position="396"/>
    </location>
</feature>
<feature type="region of interest" description="Disordered" evidence="1">
    <location>
        <begin position="20"/>
        <end position="44"/>
    </location>
</feature>
<dbReference type="AlphaFoldDB" id="A0A135UC01"/>
<reference evidence="2 3" key="1">
    <citation type="submission" date="2014-02" db="EMBL/GenBank/DDBJ databases">
        <title>The genome sequence of Colletotrichum nymphaeae SA-01.</title>
        <authorList>
            <person name="Baroncelli R."/>
            <person name="Thon M.R."/>
        </authorList>
    </citation>
    <scope>NUCLEOTIDE SEQUENCE [LARGE SCALE GENOMIC DNA]</scope>
    <source>
        <strain evidence="2 3">SA-01</strain>
    </source>
</reference>